<feature type="transmembrane region" description="Helical" evidence="2">
    <location>
        <begin position="6"/>
        <end position="26"/>
    </location>
</feature>
<feature type="region of interest" description="Disordered" evidence="1">
    <location>
        <begin position="33"/>
        <end position="65"/>
    </location>
</feature>
<reference evidence="3 4" key="1">
    <citation type="journal article" date="2011" name="Stand. Genomic Sci.">
        <title>Complete genome sequence of Thermomonospora curvata type strain (B9).</title>
        <authorList>
            <person name="Chertkov O."/>
            <person name="Sikorski J."/>
            <person name="Nolan M."/>
            <person name="Lapidus A."/>
            <person name="Lucas S."/>
            <person name="Del Rio T.G."/>
            <person name="Tice H."/>
            <person name="Cheng J.F."/>
            <person name="Goodwin L."/>
            <person name="Pitluck S."/>
            <person name="Liolios K."/>
            <person name="Ivanova N."/>
            <person name="Mavromatis K."/>
            <person name="Mikhailova N."/>
            <person name="Ovchinnikova G."/>
            <person name="Pati A."/>
            <person name="Chen A."/>
            <person name="Palaniappan K."/>
            <person name="Djao O.D."/>
            <person name="Land M."/>
            <person name="Hauser L."/>
            <person name="Chang Y.J."/>
            <person name="Jeffries C.D."/>
            <person name="Brettin T."/>
            <person name="Han C."/>
            <person name="Detter J.C."/>
            <person name="Rohde M."/>
            <person name="Goker M."/>
            <person name="Woyke T."/>
            <person name="Bristow J."/>
            <person name="Eisen J.A."/>
            <person name="Markowitz V."/>
            <person name="Hugenholtz P."/>
            <person name="Klenk H.P."/>
            <person name="Kyrpides N.C."/>
        </authorList>
    </citation>
    <scope>NUCLEOTIDE SEQUENCE [LARGE SCALE GENOMIC DNA]</scope>
    <source>
        <strain evidence="4">ATCC 19995 / DSM 43183 / JCM 3096 / KCTC 9072 / NBRC 15933 / NCIMB 10081 / Henssen B9</strain>
    </source>
</reference>
<dbReference type="KEGG" id="tcu:Tcur_0989"/>
<evidence type="ECO:0000256" key="2">
    <source>
        <dbReference type="SAM" id="Phobius"/>
    </source>
</evidence>
<dbReference type="STRING" id="471852.Tcur_0989"/>
<accession>D1A7I6</accession>
<dbReference type="HOGENOM" id="CLU_2345727_0_0_11"/>
<dbReference type="RefSeq" id="WP_012851359.1">
    <property type="nucleotide sequence ID" value="NC_013510.1"/>
</dbReference>
<keyword evidence="2" id="KW-0472">Membrane</keyword>
<proteinExistence type="predicted"/>
<evidence type="ECO:0000313" key="3">
    <source>
        <dbReference type="EMBL" id="ACY96575.1"/>
    </source>
</evidence>
<dbReference type="Proteomes" id="UP000001918">
    <property type="component" value="Chromosome"/>
</dbReference>
<evidence type="ECO:0000256" key="1">
    <source>
        <dbReference type="SAM" id="MobiDB-lite"/>
    </source>
</evidence>
<organism evidence="3 4">
    <name type="scientific">Thermomonospora curvata (strain ATCC 19995 / DSM 43183 / JCM 3096 / KCTC 9072 / NBRC 15933 / NCIMB 10081 / Henssen B9)</name>
    <dbReference type="NCBI Taxonomy" id="471852"/>
    <lineage>
        <taxon>Bacteria</taxon>
        <taxon>Bacillati</taxon>
        <taxon>Actinomycetota</taxon>
        <taxon>Actinomycetes</taxon>
        <taxon>Streptosporangiales</taxon>
        <taxon>Thermomonosporaceae</taxon>
        <taxon>Thermomonospora</taxon>
    </lineage>
</organism>
<dbReference type="EMBL" id="CP001738">
    <property type="protein sequence ID" value="ACY96575.1"/>
    <property type="molecule type" value="Genomic_DNA"/>
</dbReference>
<protein>
    <submittedName>
        <fullName evidence="3">Uncharacterized protein</fullName>
    </submittedName>
</protein>
<gene>
    <name evidence="3" type="ordered locus">Tcur_0989</name>
</gene>
<sequence length="97" mass="10047">MPGIAVVSILTFAALMSLATVVLLGVRRRRRARRLQAEPCSESTASRTTERRDEPYGSGASDIRPVVPVICDPGPTTVVSDTGSSVTVCDAGGAVGC</sequence>
<dbReference type="AlphaFoldDB" id="D1A7I6"/>
<name>D1A7I6_THECD</name>
<evidence type="ECO:0000313" key="4">
    <source>
        <dbReference type="Proteomes" id="UP000001918"/>
    </source>
</evidence>
<keyword evidence="2" id="KW-1133">Transmembrane helix</keyword>
<keyword evidence="4" id="KW-1185">Reference proteome</keyword>
<keyword evidence="2" id="KW-0812">Transmembrane</keyword>